<evidence type="ECO:0000313" key="3">
    <source>
        <dbReference type="EMBL" id="ORE10999.1"/>
    </source>
</evidence>
<evidence type="ECO:0000259" key="2">
    <source>
        <dbReference type="PROSITE" id="PS51998"/>
    </source>
</evidence>
<accession>A0A1X0RG48</accession>
<protein>
    <recommendedName>
        <fullName evidence="2">DEK-C domain-containing protein</fullName>
    </recommendedName>
</protein>
<dbReference type="InterPro" id="IPR014876">
    <property type="entry name" value="DEK_C"/>
</dbReference>
<feature type="compositionally biased region" description="Basic and acidic residues" evidence="1">
    <location>
        <begin position="71"/>
        <end position="84"/>
    </location>
</feature>
<dbReference type="VEuPathDB" id="FungiDB:BCV72DRAFT_220479"/>
<feature type="domain" description="DEK-C" evidence="2">
    <location>
        <begin position="8"/>
        <end position="68"/>
    </location>
</feature>
<dbReference type="PROSITE" id="PS51998">
    <property type="entry name" value="DEK_C"/>
    <property type="match status" value="1"/>
</dbReference>
<feature type="compositionally biased region" description="Acidic residues" evidence="1">
    <location>
        <begin position="121"/>
        <end position="137"/>
    </location>
</feature>
<gene>
    <name evidence="3" type="ORF">BCV72DRAFT_220479</name>
</gene>
<organism evidence="3">
    <name type="scientific">Rhizopus microsporus var. microsporus</name>
    <dbReference type="NCBI Taxonomy" id="86635"/>
    <lineage>
        <taxon>Eukaryota</taxon>
        <taxon>Fungi</taxon>
        <taxon>Fungi incertae sedis</taxon>
        <taxon>Mucoromycota</taxon>
        <taxon>Mucoromycotina</taxon>
        <taxon>Mucoromycetes</taxon>
        <taxon>Mucorales</taxon>
        <taxon>Mucorineae</taxon>
        <taxon>Rhizopodaceae</taxon>
        <taxon>Rhizopus</taxon>
    </lineage>
</organism>
<feature type="region of interest" description="Disordered" evidence="1">
    <location>
        <begin position="71"/>
        <end position="148"/>
    </location>
</feature>
<dbReference type="AlphaFoldDB" id="A0A1X0RG48"/>
<evidence type="ECO:0000256" key="1">
    <source>
        <dbReference type="SAM" id="MobiDB-lite"/>
    </source>
</evidence>
<name>A0A1X0RG48_RHIZD</name>
<dbReference type="EMBL" id="KV921860">
    <property type="protein sequence ID" value="ORE10999.1"/>
    <property type="molecule type" value="Genomic_DNA"/>
</dbReference>
<dbReference type="Proteomes" id="UP000242414">
    <property type="component" value="Unassembled WGS sequence"/>
</dbReference>
<dbReference type="OrthoDB" id="552755at2759"/>
<reference evidence="3" key="1">
    <citation type="journal article" date="2016" name="Proc. Natl. Acad. Sci. U.S.A.">
        <title>Lipid metabolic changes in an early divergent fungus govern the establishment of a mutualistic symbiosis with endobacteria.</title>
        <authorList>
            <person name="Lastovetsky O.A."/>
            <person name="Gaspar M.L."/>
            <person name="Mondo S.J."/>
            <person name="LaButti K.M."/>
            <person name="Sandor L."/>
            <person name="Grigoriev I.V."/>
            <person name="Henry S.A."/>
            <person name="Pawlowska T.E."/>
        </authorList>
    </citation>
    <scope>NUCLEOTIDE SEQUENCE [LARGE SCALE GENOMIC DNA]</scope>
    <source>
        <strain evidence="3">ATCC 52814</strain>
    </source>
</reference>
<proteinExistence type="predicted"/>
<sequence>MVTVDETFIKGQDFKNKLESLIDESDLSVLTPKEIRHSLEEHYELEPNTLKQDPWKNMITNMIDEYILKKQSSETSVKEEESNHSTKRKRTEASPAVTEEDDEGILQKKRARKTKQVISSSDEEDDDQDDDMEEEEEEKKVVKKKSKTTVASTRVSIDGDMYLKHLLTQSRNLDHQKMKRRSRDSRDLLTSVVFAKCGQKNWQAAVQQEQKLKN</sequence>